<accession>A0ABW7NAZ0</accession>
<evidence type="ECO:0000256" key="1">
    <source>
        <dbReference type="ARBA" id="ARBA00022676"/>
    </source>
</evidence>
<proteinExistence type="predicted"/>
<name>A0ABW7NAZ0_9BACT</name>
<dbReference type="Proteomes" id="UP001610063">
    <property type="component" value="Unassembled WGS sequence"/>
</dbReference>
<dbReference type="Pfam" id="PF01531">
    <property type="entry name" value="Glyco_transf_11"/>
    <property type="match status" value="1"/>
</dbReference>
<keyword evidence="2" id="KW-0808">Transferase</keyword>
<evidence type="ECO:0000313" key="4">
    <source>
        <dbReference type="Proteomes" id="UP001610063"/>
    </source>
</evidence>
<sequence>MWGGVLKKEVNVSNWDHPDSAKPLLERGAFFIGYFQSSLFFESHRNLIVDSFRVRPKYVMAFDKLYANKLRRRKLLVIHVRRGDYQHSGNEKLGYDLSLPVQYYEMARSYIDGIDQYYKVVVTNDVAYCEKNLTGWGAHEIVQNEAIIDFQLIQFADVAIISNSTFAWWAAYLNKKEDRQVIVPKYWLGFKVKREYPVAVIPEGWHQIEIDG</sequence>
<organism evidence="3 4">
    <name type="scientific">Marinoscillum luteum</name>
    <dbReference type="NCBI Taxonomy" id="861051"/>
    <lineage>
        <taxon>Bacteria</taxon>
        <taxon>Pseudomonadati</taxon>
        <taxon>Bacteroidota</taxon>
        <taxon>Cytophagia</taxon>
        <taxon>Cytophagales</taxon>
        <taxon>Reichenbachiellaceae</taxon>
        <taxon>Marinoscillum</taxon>
    </lineage>
</organism>
<dbReference type="PANTHER" id="PTHR11927:SF9">
    <property type="entry name" value="L-FUCOSYLTRANSFERASE"/>
    <property type="match status" value="1"/>
</dbReference>
<dbReference type="PANTHER" id="PTHR11927">
    <property type="entry name" value="GALACTOSIDE 2-L-FUCOSYLTRANSFERASE"/>
    <property type="match status" value="1"/>
</dbReference>
<evidence type="ECO:0000313" key="3">
    <source>
        <dbReference type="EMBL" id="MFH6984758.1"/>
    </source>
</evidence>
<gene>
    <name evidence="3" type="ORF">ACHKAR_14980</name>
</gene>
<protein>
    <submittedName>
        <fullName evidence="3">Alpha-1,2-fucosyltransferase</fullName>
    </submittedName>
</protein>
<reference evidence="3 4" key="1">
    <citation type="journal article" date="2013" name="Int. J. Syst. Evol. Microbiol.">
        <title>Marinoscillum luteum sp. nov., isolated from marine sediment.</title>
        <authorList>
            <person name="Cha I.T."/>
            <person name="Park S.J."/>
            <person name="Kim S.J."/>
            <person name="Kim J.G."/>
            <person name="Jung M.Y."/>
            <person name="Shin K.S."/>
            <person name="Kwon K.K."/>
            <person name="Yang S.H."/>
            <person name="Seo Y.S."/>
            <person name="Rhee S.K."/>
        </authorList>
    </citation>
    <scope>NUCLEOTIDE SEQUENCE [LARGE SCALE GENOMIC DNA]</scope>
    <source>
        <strain evidence="3 4">KCTC 23939</strain>
    </source>
</reference>
<dbReference type="EMBL" id="JBIPKE010000018">
    <property type="protein sequence ID" value="MFH6984758.1"/>
    <property type="molecule type" value="Genomic_DNA"/>
</dbReference>
<keyword evidence="1" id="KW-0328">Glycosyltransferase</keyword>
<dbReference type="InterPro" id="IPR002516">
    <property type="entry name" value="Glyco_trans_11"/>
</dbReference>
<comment type="caution">
    <text evidence="3">The sequence shown here is derived from an EMBL/GenBank/DDBJ whole genome shotgun (WGS) entry which is preliminary data.</text>
</comment>
<dbReference type="RefSeq" id="WP_395418208.1">
    <property type="nucleotide sequence ID" value="NZ_JBIPKE010000018.1"/>
</dbReference>
<keyword evidence="4" id="KW-1185">Reference proteome</keyword>
<evidence type="ECO:0000256" key="2">
    <source>
        <dbReference type="ARBA" id="ARBA00022679"/>
    </source>
</evidence>